<dbReference type="InterPro" id="IPR005828">
    <property type="entry name" value="MFS_sugar_transport-like"/>
</dbReference>
<dbReference type="GO" id="GO:0005351">
    <property type="term" value="F:carbohydrate:proton symporter activity"/>
    <property type="evidence" value="ECO:0007669"/>
    <property type="project" value="TreeGrafter"/>
</dbReference>
<evidence type="ECO:0000256" key="5">
    <source>
        <dbReference type="ARBA" id="ARBA00022989"/>
    </source>
</evidence>
<dbReference type="PROSITE" id="PS00216">
    <property type="entry name" value="SUGAR_TRANSPORT_1"/>
    <property type="match status" value="1"/>
</dbReference>
<feature type="transmembrane region" description="Helical" evidence="9">
    <location>
        <begin position="354"/>
        <end position="374"/>
    </location>
</feature>
<evidence type="ECO:0000256" key="6">
    <source>
        <dbReference type="ARBA" id="ARBA00023136"/>
    </source>
</evidence>
<feature type="transmembrane region" description="Helical" evidence="9">
    <location>
        <begin position="79"/>
        <end position="99"/>
    </location>
</feature>
<comment type="subcellular location">
    <subcellularLocation>
        <location evidence="1">Membrane</location>
        <topology evidence="1">Multi-pass membrane protein</topology>
    </subcellularLocation>
</comment>
<evidence type="ECO:0000256" key="7">
    <source>
        <dbReference type="RuleBase" id="RU003346"/>
    </source>
</evidence>
<dbReference type="PANTHER" id="PTHR48022">
    <property type="entry name" value="PLASTIDIC GLUCOSE TRANSPORTER 4"/>
    <property type="match status" value="1"/>
</dbReference>
<feature type="transmembrane region" description="Helical" evidence="9">
    <location>
        <begin position="322"/>
        <end position="342"/>
    </location>
</feature>
<dbReference type="AlphaFoldDB" id="A0A9W9MPM1"/>
<feature type="compositionally biased region" description="Basic and acidic residues" evidence="8">
    <location>
        <begin position="1"/>
        <end position="12"/>
    </location>
</feature>
<reference evidence="11" key="2">
    <citation type="journal article" date="2023" name="IMA Fungus">
        <title>Comparative genomic study of the Penicillium genus elucidates a diverse pangenome and 15 lateral gene transfer events.</title>
        <authorList>
            <person name="Petersen C."/>
            <person name="Sorensen T."/>
            <person name="Nielsen M.R."/>
            <person name="Sondergaard T.E."/>
            <person name="Sorensen J.L."/>
            <person name="Fitzpatrick D.A."/>
            <person name="Frisvad J.C."/>
            <person name="Nielsen K.L."/>
        </authorList>
    </citation>
    <scope>NUCLEOTIDE SEQUENCE</scope>
    <source>
        <strain evidence="11">IBT 15544</strain>
    </source>
</reference>
<dbReference type="Proteomes" id="UP001150904">
    <property type="component" value="Unassembled WGS sequence"/>
</dbReference>
<comment type="caution">
    <text evidence="11">The sequence shown here is derived from an EMBL/GenBank/DDBJ whole genome shotgun (WGS) entry which is preliminary data.</text>
</comment>
<dbReference type="FunFam" id="1.20.1250.20:FF:000134">
    <property type="entry name" value="MFS sugar transporter protein"/>
    <property type="match status" value="1"/>
</dbReference>
<evidence type="ECO:0000256" key="9">
    <source>
        <dbReference type="SAM" id="Phobius"/>
    </source>
</evidence>
<feature type="transmembrane region" description="Helical" evidence="9">
    <location>
        <begin position="166"/>
        <end position="188"/>
    </location>
</feature>
<dbReference type="EMBL" id="JAPQKR010000012">
    <property type="protein sequence ID" value="KAJ5205090.1"/>
    <property type="molecule type" value="Genomic_DNA"/>
</dbReference>
<evidence type="ECO:0000256" key="3">
    <source>
        <dbReference type="ARBA" id="ARBA00022448"/>
    </source>
</evidence>
<comment type="similarity">
    <text evidence="2 7">Belongs to the major facilitator superfamily. Sugar transporter (TC 2.A.1.1) family.</text>
</comment>
<keyword evidence="11" id="KW-0762">Sugar transport</keyword>
<dbReference type="Pfam" id="PF00083">
    <property type="entry name" value="Sugar_tr"/>
    <property type="match status" value="1"/>
</dbReference>
<dbReference type="RefSeq" id="XP_058309569.1">
    <property type="nucleotide sequence ID" value="XM_058453031.1"/>
</dbReference>
<feature type="transmembrane region" description="Helical" evidence="9">
    <location>
        <begin position="136"/>
        <end position="154"/>
    </location>
</feature>
<keyword evidence="6 9" id="KW-0472">Membrane</keyword>
<feature type="transmembrane region" description="Helical" evidence="9">
    <location>
        <begin position="456"/>
        <end position="476"/>
    </location>
</feature>
<keyword evidence="3 7" id="KW-0813">Transport</keyword>
<name>A0A9W9MPM1_9EURO</name>
<dbReference type="GeneID" id="83180332"/>
<proteinExistence type="inferred from homology"/>
<feature type="transmembrane region" description="Helical" evidence="9">
    <location>
        <begin position="288"/>
        <end position="310"/>
    </location>
</feature>
<dbReference type="SUPFAM" id="SSF103473">
    <property type="entry name" value="MFS general substrate transporter"/>
    <property type="match status" value="1"/>
</dbReference>
<feature type="transmembrane region" description="Helical" evidence="9">
    <location>
        <begin position="34"/>
        <end position="59"/>
    </location>
</feature>
<keyword evidence="4 9" id="KW-0812">Transmembrane</keyword>
<keyword evidence="12" id="KW-1185">Reference proteome</keyword>
<evidence type="ECO:0000313" key="11">
    <source>
        <dbReference type="EMBL" id="KAJ5205090.1"/>
    </source>
</evidence>
<accession>A0A9W9MPM1</accession>
<dbReference type="InterPro" id="IPR050360">
    <property type="entry name" value="MFS_Sugar_Transporters"/>
</dbReference>
<dbReference type="InterPro" id="IPR036259">
    <property type="entry name" value="MFS_trans_sf"/>
</dbReference>
<feature type="region of interest" description="Disordered" evidence="8">
    <location>
        <begin position="1"/>
        <end position="21"/>
    </location>
</feature>
<keyword evidence="5 9" id="KW-1133">Transmembrane helix</keyword>
<protein>
    <submittedName>
        <fullName evidence="11">MFS sugar transporter</fullName>
    </submittedName>
</protein>
<evidence type="ECO:0000259" key="10">
    <source>
        <dbReference type="PROSITE" id="PS50850"/>
    </source>
</evidence>
<dbReference type="PROSITE" id="PS50850">
    <property type="entry name" value="MFS"/>
    <property type="match status" value="1"/>
</dbReference>
<feature type="transmembrane region" description="Helical" evidence="9">
    <location>
        <begin position="194"/>
        <end position="217"/>
    </location>
</feature>
<evidence type="ECO:0000256" key="1">
    <source>
        <dbReference type="ARBA" id="ARBA00004141"/>
    </source>
</evidence>
<organism evidence="11 12">
    <name type="scientific">Penicillium cinerascens</name>
    <dbReference type="NCBI Taxonomy" id="70096"/>
    <lineage>
        <taxon>Eukaryota</taxon>
        <taxon>Fungi</taxon>
        <taxon>Dikarya</taxon>
        <taxon>Ascomycota</taxon>
        <taxon>Pezizomycotina</taxon>
        <taxon>Eurotiomycetes</taxon>
        <taxon>Eurotiomycetidae</taxon>
        <taxon>Eurotiales</taxon>
        <taxon>Aspergillaceae</taxon>
        <taxon>Penicillium</taxon>
    </lineage>
</organism>
<dbReference type="InterPro" id="IPR020846">
    <property type="entry name" value="MFS_dom"/>
</dbReference>
<dbReference type="GO" id="GO:0016020">
    <property type="term" value="C:membrane"/>
    <property type="evidence" value="ECO:0007669"/>
    <property type="project" value="UniProtKB-SubCell"/>
</dbReference>
<dbReference type="OrthoDB" id="6612291at2759"/>
<evidence type="ECO:0000256" key="4">
    <source>
        <dbReference type="ARBA" id="ARBA00022692"/>
    </source>
</evidence>
<dbReference type="Gene3D" id="1.20.1250.20">
    <property type="entry name" value="MFS general substrate transporter like domains"/>
    <property type="match status" value="1"/>
</dbReference>
<evidence type="ECO:0000313" key="12">
    <source>
        <dbReference type="Proteomes" id="UP001150904"/>
    </source>
</evidence>
<evidence type="ECO:0000256" key="8">
    <source>
        <dbReference type="SAM" id="MobiDB-lite"/>
    </source>
</evidence>
<dbReference type="InterPro" id="IPR005829">
    <property type="entry name" value="Sugar_transporter_CS"/>
</dbReference>
<dbReference type="PRINTS" id="PR00171">
    <property type="entry name" value="SUGRTRNSPORT"/>
</dbReference>
<dbReference type="PANTHER" id="PTHR48022:SF2">
    <property type="entry name" value="PLASTIDIC GLUCOSE TRANSPORTER 4"/>
    <property type="match status" value="1"/>
</dbReference>
<gene>
    <name evidence="11" type="ORF">N7498_005969</name>
</gene>
<evidence type="ECO:0000256" key="2">
    <source>
        <dbReference type="ARBA" id="ARBA00010992"/>
    </source>
</evidence>
<dbReference type="NCBIfam" id="TIGR00879">
    <property type="entry name" value="SP"/>
    <property type="match status" value="1"/>
</dbReference>
<feature type="transmembrane region" description="Helical" evidence="9">
    <location>
        <begin position="106"/>
        <end position="130"/>
    </location>
</feature>
<sequence length="523" mass="57623">MGEGTDIAHEEVAQPPARRPRQPTFLGQTKAEWYIYWICGVASIANIFQGFDSGIYSVILADNDFIDYFDVRGARSGVVASMVNLGNVLGNFFVAWWFIRWMGRRLAFVFGTIVLLVGVALQAAAVAYAMLVIGRIVSGIGTAIIGTNLAAYQAEVSSPLIRGRVVSFVQVSYQVGVLIAYCVSLGVPKIGGNLAWRAATALQVIPGVILIVAAFTIPESPRWMLEKYPDKPERALKLLSRIRKLPVDDEEVLREHHDLVAAHRYRKEIEGEVTWRHLVKNYSVWKRVAYGMATMAIGQLSGVGALMIYGDLIFDSLGFSQGIMNLLLNVIVGVLALIASLVSSMGVDKWGRRITLITGCTAIVISYVLIGALADAFPAETNFNRSAGIMQVVCIYVIEMAYSGCLGQCAWIYASEIFPNHLRDKGINISQVGQQVTTLWINQTWPVMFDSVGHNAYYILMGINIVSLTVVVLFWPETKGISLEHMDQLFGGVDAVEVYEDKEARAQHIEESNSTRAEAQERS</sequence>
<reference evidence="11" key="1">
    <citation type="submission" date="2022-12" db="EMBL/GenBank/DDBJ databases">
        <authorList>
            <person name="Petersen C."/>
        </authorList>
    </citation>
    <scope>NUCLEOTIDE SEQUENCE</scope>
    <source>
        <strain evidence="11">IBT 15544</strain>
    </source>
</reference>
<feature type="domain" description="Major facilitator superfamily (MFS) profile" evidence="10">
    <location>
        <begin position="38"/>
        <end position="479"/>
    </location>
</feature>
<dbReference type="InterPro" id="IPR003663">
    <property type="entry name" value="Sugar/inositol_transpt"/>
</dbReference>